<evidence type="ECO:0000313" key="4">
    <source>
        <dbReference type="Proteomes" id="UP000095495"/>
    </source>
</evidence>
<dbReference type="PANTHER" id="PTHR33295:SF7">
    <property type="entry name" value="ATPASE"/>
    <property type="match status" value="1"/>
</dbReference>
<dbReference type="Gene3D" id="3.40.50.300">
    <property type="entry name" value="P-loop containing nucleotide triphosphate hydrolases"/>
    <property type="match status" value="1"/>
</dbReference>
<gene>
    <name evidence="3" type="ORF">ERS852420_01615</name>
</gene>
<dbReference type="InterPro" id="IPR027417">
    <property type="entry name" value="P-loop_NTPase"/>
</dbReference>
<accession>A0A173SUH3</accession>
<evidence type="ECO:0000259" key="1">
    <source>
        <dbReference type="Pfam" id="PF13173"/>
    </source>
</evidence>
<dbReference type="Pfam" id="PF13173">
    <property type="entry name" value="AAA_14"/>
    <property type="match status" value="1"/>
</dbReference>
<feature type="domain" description="DUF4143" evidence="2">
    <location>
        <begin position="227"/>
        <end position="390"/>
    </location>
</feature>
<protein>
    <recommendedName>
        <fullName evidence="5">ATP-binding protein</fullName>
    </recommendedName>
</protein>
<dbReference type="EMBL" id="CYXV01000006">
    <property type="protein sequence ID" value="CUM93369.1"/>
    <property type="molecule type" value="Genomic_DNA"/>
</dbReference>
<dbReference type="SUPFAM" id="SSF52540">
    <property type="entry name" value="P-loop containing nucleoside triphosphate hydrolases"/>
    <property type="match status" value="1"/>
</dbReference>
<feature type="domain" description="AAA" evidence="1">
    <location>
        <begin position="21"/>
        <end position="155"/>
    </location>
</feature>
<evidence type="ECO:0000313" key="3">
    <source>
        <dbReference type="EMBL" id="CUM93369.1"/>
    </source>
</evidence>
<dbReference type="Proteomes" id="UP000095495">
    <property type="component" value="Unassembled WGS sequence"/>
</dbReference>
<dbReference type="Pfam" id="PF13635">
    <property type="entry name" value="DUF4143"/>
    <property type="match status" value="1"/>
</dbReference>
<dbReference type="InterPro" id="IPR025420">
    <property type="entry name" value="DUF4143"/>
</dbReference>
<evidence type="ECO:0008006" key="5">
    <source>
        <dbReference type="Google" id="ProtNLM"/>
    </source>
</evidence>
<reference evidence="3 4" key="1">
    <citation type="submission" date="2015-09" db="EMBL/GenBank/DDBJ databases">
        <authorList>
            <consortium name="Pathogen Informatics"/>
        </authorList>
    </citation>
    <scope>NUCLEOTIDE SEQUENCE [LARGE SCALE GENOMIC DNA]</scope>
    <source>
        <strain evidence="3 4">2789STDY5608863</strain>
    </source>
</reference>
<name>A0A173SUH3_9FIRM</name>
<sequence length="448" mass="51388">MGYLVRKADAFLREWKKNPDRKPLIIKGARQVGKTETIRTFARENYKNVIEINFITEPSYKVIVEEGFSAEHIIKLISRIDPTKHFEENETLIFFDEIQDFPEIATALKFFKENGKYDVICSGSLLGVQYQRIASISVGYKTDYQMYSMDFEEFLWAKGYSEEAISDMLCHMLEGVAFSEAEQMIFSNLFLEYCILGGMPAIVSSYIERETFEGSLDLQHQLLVDYENDIVKYAQGLDKAKILSVYRSIPAQLAKENKKFQYSKVSKGGRSKNYMGCVEWLKDAGLINVCECLQFPELPLKGNVDESKYKVYISDTGLLVASLDDESQIDLRANKNLGIYKGALYENFVAEALVKQGYGLYYYSKDNSTLEEDFFIRSANELIPVEVKANTNRAKSMRQLIKSDTYTDIKHGIKLMAGNVGISENIVTFPYFCTFLLKRYMGKQNLFQ</sequence>
<organism evidence="3 4">
    <name type="scientific">Roseburia faecis</name>
    <dbReference type="NCBI Taxonomy" id="301302"/>
    <lineage>
        <taxon>Bacteria</taxon>
        <taxon>Bacillati</taxon>
        <taxon>Bacillota</taxon>
        <taxon>Clostridia</taxon>
        <taxon>Lachnospirales</taxon>
        <taxon>Lachnospiraceae</taxon>
        <taxon>Roseburia</taxon>
    </lineage>
</organism>
<proteinExistence type="predicted"/>
<dbReference type="RefSeq" id="WP_055262449.1">
    <property type="nucleotide sequence ID" value="NZ_CYXV01000006.1"/>
</dbReference>
<dbReference type="AlphaFoldDB" id="A0A173SUH3"/>
<evidence type="ECO:0000259" key="2">
    <source>
        <dbReference type="Pfam" id="PF13635"/>
    </source>
</evidence>
<dbReference type="PANTHER" id="PTHR33295">
    <property type="entry name" value="ATPASE"/>
    <property type="match status" value="1"/>
</dbReference>
<dbReference type="InterPro" id="IPR041682">
    <property type="entry name" value="AAA_14"/>
</dbReference>